<proteinExistence type="predicted"/>
<reference evidence="2" key="1">
    <citation type="submission" date="2019-08" db="EMBL/GenBank/DDBJ databases">
        <authorList>
            <person name="Kucharzyk K."/>
            <person name="Murdoch R.W."/>
            <person name="Higgins S."/>
            <person name="Loffler F."/>
        </authorList>
    </citation>
    <scope>NUCLEOTIDE SEQUENCE</scope>
</reference>
<evidence type="ECO:0000256" key="1">
    <source>
        <dbReference type="SAM" id="Phobius"/>
    </source>
</evidence>
<keyword evidence="1" id="KW-0472">Membrane</keyword>
<keyword evidence="1" id="KW-1133">Transmembrane helix</keyword>
<dbReference type="AlphaFoldDB" id="A0A644U8X4"/>
<evidence type="ECO:0000313" key="2">
    <source>
        <dbReference type="EMBL" id="MPL75391.1"/>
    </source>
</evidence>
<name>A0A644U8X4_9ZZZZ</name>
<accession>A0A644U8X4</accession>
<dbReference type="EMBL" id="VSSQ01000088">
    <property type="protein sequence ID" value="MPL75391.1"/>
    <property type="molecule type" value="Genomic_DNA"/>
</dbReference>
<organism evidence="2">
    <name type="scientific">bioreactor metagenome</name>
    <dbReference type="NCBI Taxonomy" id="1076179"/>
    <lineage>
        <taxon>unclassified sequences</taxon>
        <taxon>metagenomes</taxon>
        <taxon>ecological metagenomes</taxon>
    </lineage>
</organism>
<keyword evidence="1" id="KW-0812">Transmembrane</keyword>
<gene>
    <name evidence="2" type="ORF">SDC9_21215</name>
</gene>
<sequence length="63" mass="7399">MPNPKNPWRYKNDPDYKRRVDAHDTALNNKRIANKNSWSELECICTILAIVIFIIVLVLVNIF</sequence>
<protein>
    <submittedName>
        <fullName evidence="2">Uncharacterized protein</fullName>
    </submittedName>
</protein>
<comment type="caution">
    <text evidence="2">The sequence shown here is derived from an EMBL/GenBank/DDBJ whole genome shotgun (WGS) entry which is preliminary data.</text>
</comment>
<feature type="transmembrane region" description="Helical" evidence="1">
    <location>
        <begin position="41"/>
        <end position="62"/>
    </location>
</feature>